<evidence type="ECO:0000259" key="1">
    <source>
        <dbReference type="Pfam" id="PF12905"/>
    </source>
</evidence>
<evidence type="ECO:0000313" key="3">
    <source>
        <dbReference type="Proteomes" id="UP000648801"/>
    </source>
</evidence>
<organism evidence="2 3">
    <name type="scientific">Edaphobacter acidisoli</name>
    <dbReference type="NCBI Taxonomy" id="2040573"/>
    <lineage>
        <taxon>Bacteria</taxon>
        <taxon>Pseudomonadati</taxon>
        <taxon>Acidobacteriota</taxon>
        <taxon>Terriglobia</taxon>
        <taxon>Terriglobales</taxon>
        <taxon>Acidobacteriaceae</taxon>
        <taxon>Edaphobacter</taxon>
    </lineage>
</organism>
<dbReference type="AlphaFoldDB" id="A0A916RM27"/>
<dbReference type="EMBL" id="BMJB01000001">
    <property type="protein sequence ID" value="GGA62263.1"/>
    <property type="molecule type" value="Genomic_DNA"/>
</dbReference>
<reference evidence="2" key="2">
    <citation type="submission" date="2020-09" db="EMBL/GenBank/DDBJ databases">
        <authorList>
            <person name="Sun Q."/>
            <person name="Zhou Y."/>
        </authorList>
    </citation>
    <scope>NUCLEOTIDE SEQUENCE</scope>
    <source>
        <strain evidence="2">CGMCC 1.15447</strain>
    </source>
</reference>
<keyword evidence="3" id="KW-1185">Reference proteome</keyword>
<dbReference type="InterPro" id="IPR025706">
    <property type="entry name" value="Endoa_GalNAc"/>
</dbReference>
<proteinExistence type="predicted"/>
<protein>
    <recommendedName>
        <fullName evidence="1">Endo-alpha-N-acetylgalactosaminidase domain-containing protein</fullName>
    </recommendedName>
</protein>
<evidence type="ECO:0000313" key="2">
    <source>
        <dbReference type="EMBL" id="GGA62263.1"/>
    </source>
</evidence>
<accession>A0A916RM27</accession>
<reference evidence="2" key="1">
    <citation type="journal article" date="2014" name="Int. J. Syst. Evol. Microbiol.">
        <title>Complete genome sequence of Corynebacterium casei LMG S-19264T (=DSM 44701T), isolated from a smear-ripened cheese.</title>
        <authorList>
            <consortium name="US DOE Joint Genome Institute (JGI-PGF)"/>
            <person name="Walter F."/>
            <person name="Albersmeier A."/>
            <person name="Kalinowski J."/>
            <person name="Ruckert C."/>
        </authorList>
    </citation>
    <scope>NUCLEOTIDE SEQUENCE</scope>
    <source>
        <strain evidence="2">CGMCC 1.15447</strain>
    </source>
</reference>
<sequence>MRKVGTDMNRRKLLKLGVTGVAVAGSQKMFPQLAALDTHAKQQHVVLRTSSLELALDSSNGLPLTYRLLKSGIVFRGESAGTPLQARICRHSPWSFSDVEVRPTGHSTAQRHADFHFAAAISGTSAATFTLRYALQGNTVRVTLEDIRESPGFELISLPMPTLVSVSEDDSAAWLAHGDDGGDFVSLGEAHAGKLGLNTFWGEINGVLPVIMTGHSGAVCVQETTAYMDGTLLSVTGEAPGRRASMGTTKVHRVDGGACYDMNLGRGAPKDCGNQTTPNLLVDQPSSCRLDFLEPSASGAGLGWLDGARLVRARMPEIPNHFYDDKFVYGIRVDEPKFPKPSATFEHCEEMIRTIHAMTDDSPQLVHLWGWQFRGKDTGYPAVNVVDERIGGYDGMMRLMERTKPLNATVSLSDNYDDAYRSSPAWNEAMIARKPDGDLWKSREWTGEESYIQGLAKYMEGPGPERVRYSCERYKLPGTIHVDVLSYYAIRNDWDRKRPASGIRNLYAGRYRVLEEFKKHGVDVTSEGLRYPFIGKMSMSWYAGGPKPCPFGGSPIPMLSMIYRKSAVWGRAKNSDDILLLMMFYGEAQHNIFNGDAPLDRMLDCFYLAMVPWFKLHLLNIEGFERNQDTTLTTLEGAGNHIDIDWKKQSYSVSLDGAEVARNGATFCPIGRDRIALYSVAAGPLTAVLPGDWNPSEVTAVALSPSGKEPVHFQLDNRSVTVNVQARQPVMLYRKDLAQQKA</sequence>
<feature type="domain" description="Endo-alpha-N-acetylgalactosaminidase" evidence="1">
    <location>
        <begin position="349"/>
        <end position="504"/>
    </location>
</feature>
<dbReference type="Pfam" id="PF12905">
    <property type="entry name" value="Glyco_hydro_101"/>
    <property type="match status" value="1"/>
</dbReference>
<dbReference type="Gene3D" id="3.20.20.80">
    <property type="entry name" value="Glycosidases"/>
    <property type="match status" value="1"/>
</dbReference>
<gene>
    <name evidence="2" type="ORF">GCM10011507_12240</name>
</gene>
<name>A0A916RM27_9BACT</name>
<dbReference type="GO" id="GO:0033926">
    <property type="term" value="F:endo-alpha-N-acetylgalactosaminidase activity"/>
    <property type="evidence" value="ECO:0007669"/>
    <property type="project" value="InterPro"/>
</dbReference>
<comment type="caution">
    <text evidence="2">The sequence shown here is derived from an EMBL/GenBank/DDBJ whole genome shotgun (WGS) entry which is preliminary data.</text>
</comment>
<dbReference type="Proteomes" id="UP000648801">
    <property type="component" value="Unassembled WGS sequence"/>
</dbReference>